<feature type="compositionally biased region" description="Polar residues" evidence="1">
    <location>
        <begin position="1"/>
        <end position="18"/>
    </location>
</feature>
<feature type="region of interest" description="Disordered" evidence="1">
    <location>
        <begin position="1"/>
        <end position="24"/>
    </location>
</feature>
<feature type="compositionally biased region" description="Polar residues" evidence="1">
    <location>
        <begin position="830"/>
        <end position="846"/>
    </location>
</feature>
<proteinExistence type="predicted"/>
<dbReference type="GO" id="GO:0000978">
    <property type="term" value="F:RNA polymerase II cis-regulatory region sequence-specific DNA binding"/>
    <property type="evidence" value="ECO:0007669"/>
    <property type="project" value="TreeGrafter"/>
</dbReference>
<dbReference type="InterPro" id="IPR031872">
    <property type="entry name" value="NDC10_II"/>
</dbReference>
<dbReference type="InterPro" id="IPR052146">
    <property type="entry name" value="HOT1"/>
</dbReference>
<organism evidence="3 4">
    <name type="scientific">Tilletia indica</name>
    <dbReference type="NCBI Taxonomy" id="43049"/>
    <lineage>
        <taxon>Eukaryota</taxon>
        <taxon>Fungi</taxon>
        <taxon>Dikarya</taxon>
        <taxon>Basidiomycota</taxon>
        <taxon>Ustilaginomycotina</taxon>
        <taxon>Exobasidiomycetes</taxon>
        <taxon>Tilletiales</taxon>
        <taxon>Tilletiaceae</taxon>
        <taxon>Tilletia</taxon>
    </lineage>
</organism>
<feature type="compositionally biased region" description="Low complexity" evidence="1">
    <location>
        <begin position="820"/>
        <end position="829"/>
    </location>
</feature>
<accession>A0A8T8SHP0</accession>
<comment type="caution">
    <text evidence="3">The sequence shown here is derived from an EMBL/GenBank/DDBJ whole genome shotgun (WGS) entry which is preliminary data.</text>
</comment>
<keyword evidence="4" id="KW-1185">Reference proteome</keyword>
<dbReference type="Gene3D" id="1.10.443.20">
    <property type="entry name" value="Centromere DNA-binding protein complex CBF3 subunit, domain 2"/>
    <property type="match status" value="1"/>
</dbReference>
<feature type="region of interest" description="Disordered" evidence="1">
    <location>
        <begin position="140"/>
        <end position="163"/>
    </location>
</feature>
<dbReference type="InterPro" id="IPR038279">
    <property type="entry name" value="Ndc10_dom2_sf"/>
</dbReference>
<dbReference type="PANTHER" id="PTHR37784:SF2">
    <property type="entry name" value="HIGH-OSMOLARITY-INDUCED TRANSCRIPTION PROTEIN 1"/>
    <property type="match status" value="1"/>
</dbReference>
<evidence type="ECO:0000256" key="1">
    <source>
        <dbReference type="SAM" id="MobiDB-lite"/>
    </source>
</evidence>
<evidence type="ECO:0000313" key="4">
    <source>
        <dbReference type="Proteomes" id="UP000077521"/>
    </source>
</evidence>
<dbReference type="PANTHER" id="PTHR37784">
    <property type="entry name" value="PROTEIN MSN1"/>
    <property type="match status" value="1"/>
</dbReference>
<dbReference type="Pfam" id="PF16787">
    <property type="entry name" value="NDC10_II"/>
    <property type="match status" value="1"/>
</dbReference>
<gene>
    <name evidence="3" type="ORF">A4X13_0g7841</name>
</gene>
<dbReference type="GO" id="GO:0000981">
    <property type="term" value="F:DNA-binding transcription factor activity, RNA polymerase II-specific"/>
    <property type="evidence" value="ECO:0007669"/>
    <property type="project" value="TreeGrafter"/>
</dbReference>
<dbReference type="AlphaFoldDB" id="A0A8T8SHP0"/>
<reference evidence="3" key="1">
    <citation type="submission" date="2016-04" db="EMBL/GenBank/DDBJ databases">
        <authorList>
            <person name="Nguyen H.D."/>
            <person name="Samba Siva P."/>
            <person name="Cullis J."/>
            <person name="Levesque C.A."/>
            <person name="Hambleton S."/>
        </authorList>
    </citation>
    <scope>NUCLEOTIDE SEQUENCE</scope>
    <source>
        <strain evidence="3">DAOMC 236416</strain>
    </source>
</reference>
<feature type="compositionally biased region" description="Low complexity" evidence="1">
    <location>
        <begin position="783"/>
        <end position="799"/>
    </location>
</feature>
<feature type="region of interest" description="Disordered" evidence="1">
    <location>
        <begin position="783"/>
        <end position="846"/>
    </location>
</feature>
<sequence>MFSSMETPTSSSAGSTVPSAAPDDALQGASEPEVLLLPFSIPKDGRSLRTLSNGVNCTPEKRLIAVQYVFRGKSKRPLAEAAKALGVGKTTIYKWKAECDVWLSASQSSALKAHVAAIQKRSDEQNLSRFLDLSPAINSPSPSGAAITRPDGLGPNAEAKDPVAGSLQPGDLPLEVLDNICRVGGAELPTDEEVEKIGLVVDDDLNEEGEALVEESLTNAVTLHKSSQRSSTQNIWKGPQQKFLAFFRGLARLRAENANTDAGSEDGDPRREPVEVLVTEQKLVTFLNCLVLRKKPWLAVETIDSHIKAITDLWKQQQLAGKNSHPSPREGGLVKAYRTAIIKSKARQSAASYEDKAKHSLADGYDELGHERISRWYLQRATKPRMDEHACYRARLDFLLSHAIMGRSEDLRHAKLSDMYSYALPYSSPHPCQALVITFLESKANTGGRKERGVAIRHRNVEVCPIGALALYLFYRFDACAEKPPDFTTRREWYDLPLLVASANPSAGISWDTQADLLGKAFAELDITSSKLTHAMRGGGARFASAAGCSEDSIRKHGRWCGDRLMERYLTSVAITPVRALGGFSIQGGDHWLARSLREPSSDLSGAIFPWVEEAEATLENKSGSDRDEAGIEFLKLLKFLRRVLLQDAVSLKALFPTLPLWQHKPFNTTTFAEFASELQNAINTTPCPLDAQLSSIVPTISHALGDVRGQVYSLKNNHDDFKILLESTAQQVNALYTRIFEQPVGDDEGQRTALVNAHAALIQGIQTMTEASQQISAASFSSSSSSSPFSSAPGQPSAVSRQSTSSSSSLLLLPPPPSSAINSGSGSSLIQTSAQLSPSPQTTDFLPTVTTMVELVQVWTQGGGGRQPLSGFSTSGHSGAVQQKVSRWRRLMGFVEEMALRETGEGGKRRSREVDEVAETIDRAIKKRKVGLRKLVDVVTKESTKVAFLEELEWV</sequence>
<name>A0A8T8SHP0_9BASI</name>
<reference evidence="3" key="2">
    <citation type="journal article" date="2019" name="IMA Fungus">
        <title>Genome sequencing and comparison of five Tilletia species to identify candidate genes for the detection of regulated species infecting wheat.</title>
        <authorList>
            <person name="Nguyen H.D.T."/>
            <person name="Sultana T."/>
            <person name="Kesanakurti P."/>
            <person name="Hambleton S."/>
        </authorList>
    </citation>
    <scope>NUCLEOTIDE SEQUENCE</scope>
    <source>
        <strain evidence="3">DAOMC 236416</strain>
    </source>
</reference>
<evidence type="ECO:0000259" key="2">
    <source>
        <dbReference type="Pfam" id="PF16787"/>
    </source>
</evidence>
<protein>
    <recommendedName>
        <fullName evidence="2">Ndc10 domain-containing protein</fullName>
    </recommendedName>
</protein>
<feature type="domain" description="Ndc10" evidence="2">
    <location>
        <begin position="341"/>
        <end position="672"/>
    </location>
</feature>
<dbReference type="Proteomes" id="UP000077521">
    <property type="component" value="Unassembled WGS sequence"/>
</dbReference>
<dbReference type="EMBL" id="LWDF02001103">
    <property type="protein sequence ID" value="KAE8240360.1"/>
    <property type="molecule type" value="Genomic_DNA"/>
</dbReference>
<evidence type="ECO:0000313" key="3">
    <source>
        <dbReference type="EMBL" id="KAE8240360.1"/>
    </source>
</evidence>
<dbReference type="GO" id="GO:0060963">
    <property type="term" value="P:positive regulation of ribosomal protein gene transcription by RNA polymerase II"/>
    <property type="evidence" value="ECO:0007669"/>
    <property type="project" value="TreeGrafter"/>
</dbReference>